<sequence>MSVPPECIALVLVVESSLSVRMDWNRICSYLTQLIQRFTPSSPRSQLRMGMGLITYAASDSSAMPIRFKQFFESSGPLVGLLQAPENFALGTTNAVPSKGMAALEGLVGAIEMLDDYAASLTPEGSDSPLPCKKYIVHVASVPPDDSPHPLFNFNPELDDVTWDSMPEELKKRNINYNLIGTRSPLDTFSPGNKSVKPWFDIGSSKHCVLLSGMPNAPPPPPQKATPKRPNEAAAERQAGAKRAKIADSNPETTPAPEPPAAKPPVPAAVPVPAPAPPKPTPAATPKLTPATAPQPPTLPGMPPLSMNPLSKYTREALIAFRQELVKHDKLLAAMQEQAFAARRAGQMDRVKILAQEWNKRKGPLDRNKAMLQHYDFMVGREQGATVGAPDMQPQQQQQQPPPQQQQPPPQQQQPPQHSQTHSSPPENTPQAGPSFSSPAMSSGGDSFGGGMPNNATMMSMSMSQQGPSGGMQQQQQSLSGSPRVGNPQTAQFLASLGGVQPGQPGANEMALQYQKLMEQQQRAARQQVPPGQVGGATPQQQNPALPNFGSSPMTRNMMPPGAGMPQQAQAPQMGGRPQAQPVWQGFMKWQGNFANGPSNNMSCYVGAFSNDPSKTFANTWPQSLTMMPCSKPASGQQQLSEWTLTRRPAVCAIVDYRQQEPQNKEKYNLFISMFKKQEPGFYATAAWTNMKQGQTTNAVFFMHNDRLLGCFFPESGVPDMPNEMVPQGQLTLAQQQAAIAQRIQQQGPPIQPSQPTLGKSQIPHLAYLTILPQNERDAIQAQIQRVPQDQKVEILGKIIEARYLKQQQLIARLREAASAGNPTAMIALQQQLQQLQKMQQQVQLQQQQQQLQQHQQQQQQQQQQQAANMANRNMALNNNHFAMAMSMMGGVNGMMPPGQGGPAPQ</sequence>
<feature type="region of interest" description="Disordered" evidence="2">
    <location>
        <begin position="517"/>
        <end position="580"/>
    </location>
</feature>
<keyword evidence="4" id="KW-1185">Reference proteome</keyword>
<feature type="compositionally biased region" description="Polar residues" evidence="2">
    <location>
        <begin position="538"/>
        <end position="555"/>
    </location>
</feature>
<keyword evidence="1" id="KW-0175">Coiled coil</keyword>
<dbReference type="PRINTS" id="PR01217">
    <property type="entry name" value="PRICHEXTENSN"/>
</dbReference>
<organism evidence="3 4">
    <name type="scientific">Ephemerocybe angulata</name>
    <dbReference type="NCBI Taxonomy" id="980116"/>
    <lineage>
        <taxon>Eukaryota</taxon>
        <taxon>Fungi</taxon>
        <taxon>Dikarya</taxon>
        <taxon>Basidiomycota</taxon>
        <taxon>Agaricomycotina</taxon>
        <taxon>Agaricomycetes</taxon>
        <taxon>Agaricomycetidae</taxon>
        <taxon>Agaricales</taxon>
        <taxon>Agaricineae</taxon>
        <taxon>Psathyrellaceae</taxon>
        <taxon>Ephemerocybe</taxon>
    </lineage>
</organism>
<accession>A0A8H5CIK6</accession>
<feature type="compositionally biased region" description="Low complexity" evidence="2">
    <location>
        <begin position="558"/>
        <end position="580"/>
    </location>
</feature>
<evidence type="ECO:0000256" key="2">
    <source>
        <dbReference type="SAM" id="MobiDB-lite"/>
    </source>
</evidence>
<reference evidence="3 4" key="1">
    <citation type="journal article" date="2020" name="ISME J.">
        <title>Uncovering the hidden diversity of litter-decomposition mechanisms in mushroom-forming fungi.</title>
        <authorList>
            <person name="Floudas D."/>
            <person name="Bentzer J."/>
            <person name="Ahren D."/>
            <person name="Johansson T."/>
            <person name="Persson P."/>
            <person name="Tunlid A."/>
        </authorList>
    </citation>
    <scope>NUCLEOTIDE SEQUENCE [LARGE SCALE GENOMIC DNA]</scope>
    <source>
        <strain evidence="3 4">CBS 175.51</strain>
    </source>
</reference>
<feature type="coiled-coil region" evidence="1">
    <location>
        <begin position="826"/>
        <end position="880"/>
    </location>
</feature>
<proteinExistence type="predicted"/>
<evidence type="ECO:0000313" key="4">
    <source>
        <dbReference type="Proteomes" id="UP000541558"/>
    </source>
</evidence>
<evidence type="ECO:0008006" key="5">
    <source>
        <dbReference type="Google" id="ProtNLM"/>
    </source>
</evidence>
<feature type="compositionally biased region" description="Pro residues" evidence="2">
    <location>
        <begin position="254"/>
        <end position="283"/>
    </location>
</feature>
<feature type="compositionally biased region" description="Pro residues" evidence="2">
    <location>
        <begin position="293"/>
        <end position="302"/>
    </location>
</feature>
<dbReference type="Proteomes" id="UP000541558">
    <property type="component" value="Unassembled WGS sequence"/>
</dbReference>
<evidence type="ECO:0000313" key="3">
    <source>
        <dbReference type="EMBL" id="KAF5341979.1"/>
    </source>
</evidence>
<dbReference type="AlphaFoldDB" id="A0A8H5CIK6"/>
<gene>
    <name evidence="3" type="ORF">D9611_001683</name>
</gene>
<comment type="caution">
    <text evidence="3">The sequence shown here is derived from an EMBL/GenBank/DDBJ whole genome shotgun (WGS) entry which is preliminary data.</text>
</comment>
<protein>
    <recommendedName>
        <fullName evidence="5">Mediator of RNA polymerase II transcription subunit 25</fullName>
    </recommendedName>
</protein>
<feature type="compositionally biased region" description="Polar residues" evidence="2">
    <location>
        <begin position="418"/>
        <end position="441"/>
    </location>
</feature>
<feature type="compositionally biased region" description="Pro residues" evidence="2">
    <location>
        <begin position="400"/>
        <end position="413"/>
    </location>
</feature>
<dbReference type="EMBL" id="JAACJK010000001">
    <property type="protein sequence ID" value="KAF5341979.1"/>
    <property type="molecule type" value="Genomic_DNA"/>
</dbReference>
<dbReference type="OrthoDB" id="7690434at2759"/>
<evidence type="ECO:0000256" key="1">
    <source>
        <dbReference type="SAM" id="Coils"/>
    </source>
</evidence>
<name>A0A8H5CIK6_9AGAR</name>
<feature type="region of interest" description="Disordered" evidence="2">
    <location>
        <begin position="386"/>
        <end position="489"/>
    </location>
</feature>
<feature type="region of interest" description="Disordered" evidence="2">
    <location>
        <begin position="211"/>
        <end position="302"/>
    </location>
</feature>
<feature type="compositionally biased region" description="Low complexity" evidence="2">
    <location>
        <begin position="458"/>
        <end position="482"/>
    </location>
</feature>